<feature type="transmembrane region" description="Helical" evidence="7">
    <location>
        <begin position="239"/>
        <end position="261"/>
    </location>
</feature>
<gene>
    <name evidence="8" type="ORF">AArcSl_0421</name>
</gene>
<evidence type="ECO:0000256" key="4">
    <source>
        <dbReference type="ARBA" id="ARBA00022692"/>
    </source>
</evidence>
<feature type="transmembrane region" description="Helical" evidence="7">
    <location>
        <begin position="20"/>
        <end position="45"/>
    </location>
</feature>
<accession>A0A343TG52</accession>
<keyword evidence="4 7" id="KW-0812">Transmembrane</keyword>
<evidence type="ECO:0000256" key="5">
    <source>
        <dbReference type="ARBA" id="ARBA00022989"/>
    </source>
</evidence>
<keyword evidence="5 7" id="KW-1133">Transmembrane helix</keyword>
<evidence type="ECO:0000256" key="7">
    <source>
        <dbReference type="SAM" id="Phobius"/>
    </source>
</evidence>
<dbReference type="PANTHER" id="PTHR43299">
    <property type="entry name" value="UPF0718 PROTEIN YRAQ"/>
    <property type="match status" value="1"/>
</dbReference>
<dbReference type="Pfam" id="PF03773">
    <property type="entry name" value="ArsP_1"/>
    <property type="match status" value="1"/>
</dbReference>
<dbReference type="AlphaFoldDB" id="A0A343TG52"/>
<dbReference type="KEGG" id="hdf:AArcSl_0421"/>
<name>A0A343TG52_9EURY</name>
<comment type="similarity">
    <text evidence="2">Belongs to the UPF0718 family.</text>
</comment>
<feature type="transmembrane region" description="Helical" evidence="7">
    <location>
        <begin position="298"/>
        <end position="317"/>
    </location>
</feature>
<reference evidence="9" key="1">
    <citation type="submission" date="2017-11" db="EMBL/GenBank/DDBJ databases">
        <title>Phenotypic and genomic properties of facultatively anaerobic sulfur-reducing natronoarchaea from hypersaline soda lakes.</title>
        <authorList>
            <person name="Sorokin D.Y."/>
            <person name="Kublanov I.V."/>
            <person name="Roman P."/>
            <person name="Sinninghe Damste J.S."/>
            <person name="Golyshin P.N."/>
            <person name="Rojo D."/>
            <person name="Ciordia S."/>
            <person name="Mena M.D.C."/>
            <person name="Ferrer M."/>
            <person name="Messina E."/>
            <person name="Smedile F."/>
            <person name="La Spada G."/>
            <person name="La Cono V."/>
            <person name="Yakimov M.M."/>
        </authorList>
    </citation>
    <scope>NUCLEOTIDE SEQUENCE [LARGE SCALE GENOMIC DNA]</scope>
    <source>
        <strain evidence="9">AArc-Sl</strain>
    </source>
</reference>
<evidence type="ECO:0000256" key="1">
    <source>
        <dbReference type="ARBA" id="ARBA00004651"/>
    </source>
</evidence>
<feature type="transmembrane region" description="Helical" evidence="7">
    <location>
        <begin position="129"/>
        <end position="148"/>
    </location>
</feature>
<organism evidence="8 9">
    <name type="scientific">Halalkaliarchaeum desulfuricum</name>
    <dbReference type="NCBI Taxonomy" id="2055893"/>
    <lineage>
        <taxon>Archaea</taxon>
        <taxon>Methanobacteriati</taxon>
        <taxon>Methanobacteriota</taxon>
        <taxon>Stenosarchaea group</taxon>
        <taxon>Halobacteria</taxon>
        <taxon>Halobacteriales</taxon>
        <taxon>Haloferacaceae</taxon>
        <taxon>Halalkaliarchaeum</taxon>
    </lineage>
</organism>
<comment type="subcellular location">
    <subcellularLocation>
        <location evidence="1">Cell membrane</location>
        <topology evidence="1">Multi-pass membrane protein</topology>
    </subcellularLocation>
</comment>
<protein>
    <submittedName>
        <fullName evidence="8">Permease</fullName>
    </submittedName>
</protein>
<evidence type="ECO:0000256" key="2">
    <source>
        <dbReference type="ARBA" id="ARBA00006386"/>
    </source>
</evidence>
<proteinExistence type="inferred from homology"/>
<keyword evidence="3" id="KW-1003">Cell membrane</keyword>
<feature type="transmembrane region" description="Helical" evidence="7">
    <location>
        <begin position="186"/>
        <end position="218"/>
    </location>
</feature>
<dbReference type="GO" id="GO:0005886">
    <property type="term" value="C:plasma membrane"/>
    <property type="evidence" value="ECO:0007669"/>
    <property type="project" value="UniProtKB-SubCell"/>
</dbReference>
<feature type="transmembrane region" description="Helical" evidence="7">
    <location>
        <begin position="66"/>
        <end position="89"/>
    </location>
</feature>
<feature type="transmembrane region" description="Helical" evidence="7">
    <location>
        <begin position="366"/>
        <end position="386"/>
    </location>
</feature>
<dbReference type="EMBL" id="CP025066">
    <property type="protein sequence ID" value="AUX08074.1"/>
    <property type="molecule type" value="Genomic_DNA"/>
</dbReference>
<dbReference type="GeneID" id="37876757"/>
<feature type="transmembrane region" description="Helical" evidence="7">
    <location>
        <begin position="338"/>
        <end position="360"/>
    </location>
</feature>
<feature type="transmembrane region" description="Helical" evidence="7">
    <location>
        <begin position="95"/>
        <end position="117"/>
    </location>
</feature>
<evidence type="ECO:0000313" key="8">
    <source>
        <dbReference type="EMBL" id="AUX08074.1"/>
    </source>
</evidence>
<evidence type="ECO:0000256" key="3">
    <source>
        <dbReference type="ARBA" id="ARBA00022475"/>
    </source>
</evidence>
<keyword evidence="9" id="KW-1185">Reference proteome</keyword>
<dbReference type="RefSeq" id="WP_119814319.1">
    <property type="nucleotide sequence ID" value="NZ_CP025066.1"/>
</dbReference>
<keyword evidence="6 7" id="KW-0472">Membrane</keyword>
<dbReference type="InterPro" id="IPR005524">
    <property type="entry name" value="DUF318"/>
</dbReference>
<dbReference type="PANTHER" id="PTHR43299:SF1">
    <property type="entry name" value="UPF0718 PROTEIN YRAQ"/>
    <property type="match status" value="1"/>
</dbReference>
<sequence>MVPEIELLVEILRAGIDETLSYLTLHVLTCLVPAFFIAGGISAVLSDHFITKYLSAEAPKLQAYSIASVSGVALAVCSCTILPMFAGLYKKGAGIGPATAFLFSGPAINVLAVVFTARVLGLPLGGARAFFAVVMAAAIGLTMALVFVSDDDEDRPENQTVATDGGYAAESQRPKWVTAGFFGTQVAILLIAATGLLTWAIKAPILAPLFAMLGYLLYSEFSRDEIDDWLQETWFFTRTIFPLLIVGTFIIGIIGGIAAVAQGMAPLETVTTNGGETFAAHQVAPGLLTQELFGETTVLSAGVASVIGAVLYMPTLLEVPIVGSLFGYTNGLMADGPALALLLAGPSLSLPNMIVIWKTIGTKQTALYIALVAVASTVAALMWGLLL</sequence>
<evidence type="ECO:0000313" key="9">
    <source>
        <dbReference type="Proteomes" id="UP000263012"/>
    </source>
</evidence>
<evidence type="ECO:0000256" key="6">
    <source>
        <dbReference type="ARBA" id="ARBA00023136"/>
    </source>
</evidence>
<dbReference type="Proteomes" id="UP000263012">
    <property type="component" value="Chromosome"/>
</dbReference>
<dbReference type="OrthoDB" id="62734at2157"/>